<keyword evidence="1" id="KW-0812">Transmembrane</keyword>
<comment type="caution">
    <text evidence="3">The sequence shown here is derived from an EMBL/GenBank/DDBJ whole genome shotgun (WGS) entry which is preliminary data.</text>
</comment>
<evidence type="ECO:0000256" key="2">
    <source>
        <dbReference type="SAM" id="SignalP"/>
    </source>
</evidence>
<feature type="signal peptide" evidence="2">
    <location>
        <begin position="1"/>
        <end position="18"/>
    </location>
</feature>
<keyword evidence="2" id="KW-0732">Signal</keyword>
<keyword evidence="1" id="KW-1133">Transmembrane helix</keyword>
<feature type="transmembrane region" description="Helical" evidence="1">
    <location>
        <begin position="113"/>
        <end position="135"/>
    </location>
</feature>
<organism evidence="3">
    <name type="scientific">Cladocopium goreaui</name>
    <dbReference type="NCBI Taxonomy" id="2562237"/>
    <lineage>
        <taxon>Eukaryota</taxon>
        <taxon>Sar</taxon>
        <taxon>Alveolata</taxon>
        <taxon>Dinophyceae</taxon>
        <taxon>Suessiales</taxon>
        <taxon>Symbiodiniaceae</taxon>
        <taxon>Cladocopium</taxon>
    </lineage>
</organism>
<dbReference type="AlphaFoldDB" id="A0A9P1G3J0"/>
<dbReference type="EMBL" id="CAMXCT020002223">
    <property type="protein sequence ID" value="CAL1149890.1"/>
    <property type="molecule type" value="Genomic_DNA"/>
</dbReference>
<evidence type="ECO:0000313" key="4">
    <source>
        <dbReference type="EMBL" id="CAL1149890.1"/>
    </source>
</evidence>
<evidence type="ECO:0000313" key="5">
    <source>
        <dbReference type="Proteomes" id="UP001152797"/>
    </source>
</evidence>
<dbReference type="EMBL" id="CAMXCT010002223">
    <property type="protein sequence ID" value="CAI3996515.1"/>
    <property type="molecule type" value="Genomic_DNA"/>
</dbReference>
<proteinExistence type="predicted"/>
<evidence type="ECO:0000256" key="1">
    <source>
        <dbReference type="SAM" id="Phobius"/>
    </source>
</evidence>
<reference evidence="4" key="2">
    <citation type="submission" date="2024-04" db="EMBL/GenBank/DDBJ databases">
        <authorList>
            <person name="Chen Y."/>
            <person name="Shah S."/>
            <person name="Dougan E. K."/>
            <person name="Thang M."/>
            <person name="Chan C."/>
        </authorList>
    </citation>
    <scope>NUCLEOTIDE SEQUENCE [LARGE SCALE GENOMIC DNA]</scope>
</reference>
<dbReference type="EMBL" id="CAMXCT030002223">
    <property type="protein sequence ID" value="CAL4783827.1"/>
    <property type="molecule type" value="Genomic_DNA"/>
</dbReference>
<keyword evidence="1" id="KW-0472">Membrane</keyword>
<accession>A0A9P1G3J0</accession>
<dbReference type="OrthoDB" id="427345at2759"/>
<name>A0A9P1G3J0_9DINO</name>
<reference evidence="3" key="1">
    <citation type="submission" date="2022-10" db="EMBL/GenBank/DDBJ databases">
        <authorList>
            <person name="Chen Y."/>
            <person name="Dougan E. K."/>
            <person name="Chan C."/>
            <person name="Rhodes N."/>
            <person name="Thang M."/>
        </authorList>
    </citation>
    <scope>NUCLEOTIDE SEQUENCE</scope>
</reference>
<dbReference type="Proteomes" id="UP001152797">
    <property type="component" value="Unassembled WGS sequence"/>
</dbReference>
<sequence>MHVATVLWLLPLIADCHWQIQRRSQSVKKEWNQSSTERLTANSLSTEGRSFEHEVRNITDNSSLPNSSWSSTWRCSPKGPSWLLLQAVRLGILESKQPGEGPADPCFVGFTKFFWATLLAVTTLVGICLLVPVMLEITRRRPPGVPLVLFGITFDCEPKPHADSHDFYSMKPPESVSPLARQK</sequence>
<gene>
    <name evidence="3" type="ORF">C1SCF055_LOCUS22988</name>
</gene>
<keyword evidence="5" id="KW-1185">Reference proteome</keyword>
<feature type="chain" id="PRO_5043272624" evidence="2">
    <location>
        <begin position="19"/>
        <end position="183"/>
    </location>
</feature>
<protein>
    <submittedName>
        <fullName evidence="3">Uncharacterized protein</fullName>
    </submittedName>
</protein>
<evidence type="ECO:0000313" key="3">
    <source>
        <dbReference type="EMBL" id="CAI3996515.1"/>
    </source>
</evidence>